<evidence type="ECO:0000313" key="2">
    <source>
        <dbReference type="EMBL" id="MED6156247.1"/>
    </source>
</evidence>
<comment type="caution">
    <text evidence="2">The sequence shown here is derived from an EMBL/GenBank/DDBJ whole genome shotgun (WGS) entry which is preliminary data.</text>
</comment>
<dbReference type="EMBL" id="JASCZI010120860">
    <property type="protein sequence ID" value="MED6156247.1"/>
    <property type="molecule type" value="Genomic_DNA"/>
</dbReference>
<dbReference type="Proteomes" id="UP001341840">
    <property type="component" value="Unassembled WGS sequence"/>
</dbReference>
<name>A0ABU6U4Y1_9FABA</name>
<evidence type="ECO:0000313" key="3">
    <source>
        <dbReference type="Proteomes" id="UP001341840"/>
    </source>
</evidence>
<sequence>MMIGTFSREKEGRALPIWDCGSSLYDSYELVSLAYTIEKHMMLSPHLTEPNRMLYRPPEPRSTPKRGGSSMLATLNQLLVKGTLKKKKNRNKSNQQRKIMISTRKQNKLMKKCIPFYSNDSC</sequence>
<evidence type="ECO:0000256" key="1">
    <source>
        <dbReference type="SAM" id="MobiDB-lite"/>
    </source>
</evidence>
<feature type="region of interest" description="Disordered" evidence="1">
    <location>
        <begin position="50"/>
        <end position="71"/>
    </location>
</feature>
<dbReference type="PANTHER" id="PTHR33978:SF18">
    <property type="entry name" value="OS01G0656300 PROTEIN"/>
    <property type="match status" value="1"/>
</dbReference>
<keyword evidence="3" id="KW-1185">Reference proteome</keyword>
<gene>
    <name evidence="2" type="ORF">PIB30_012517</name>
</gene>
<accession>A0ABU6U4Y1</accession>
<protein>
    <submittedName>
        <fullName evidence="2">Uncharacterized protein</fullName>
    </submittedName>
</protein>
<reference evidence="2 3" key="1">
    <citation type="journal article" date="2023" name="Plants (Basel)">
        <title>Bridging the Gap: Combining Genomics and Transcriptomics Approaches to Understand Stylosanthes scabra, an Orphan Legume from the Brazilian Caatinga.</title>
        <authorList>
            <person name="Ferreira-Neto J.R.C."/>
            <person name="da Silva M.D."/>
            <person name="Binneck E."/>
            <person name="de Melo N.F."/>
            <person name="da Silva R.H."/>
            <person name="de Melo A.L.T.M."/>
            <person name="Pandolfi V."/>
            <person name="Bustamante F.O."/>
            <person name="Brasileiro-Vidal A.C."/>
            <person name="Benko-Iseppon A.M."/>
        </authorList>
    </citation>
    <scope>NUCLEOTIDE SEQUENCE [LARGE SCALE GENOMIC DNA]</scope>
    <source>
        <tissue evidence="2">Leaves</tissue>
    </source>
</reference>
<proteinExistence type="predicted"/>
<dbReference type="PANTHER" id="PTHR33978">
    <property type="entry name" value="SERINE/THREONINE-KINASE"/>
    <property type="match status" value="1"/>
</dbReference>
<organism evidence="2 3">
    <name type="scientific">Stylosanthes scabra</name>
    <dbReference type="NCBI Taxonomy" id="79078"/>
    <lineage>
        <taxon>Eukaryota</taxon>
        <taxon>Viridiplantae</taxon>
        <taxon>Streptophyta</taxon>
        <taxon>Embryophyta</taxon>
        <taxon>Tracheophyta</taxon>
        <taxon>Spermatophyta</taxon>
        <taxon>Magnoliopsida</taxon>
        <taxon>eudicotyledons</taxon>
        <taxon>Gunneridae</taxon>
        <taxon>Pentapetalae</taxon>
        <taxon>rosids</taxon>
        <taxon>fabids</taxon>
        <taxon>Fabales</taxon>
        <taxon>Fabaceae</taxon>
        <taxon>Papilionoideae</taxon>
        <taxon>50 kb inversion clade</taxon>
        <taxon>dalbergioids sensu lato</taxon>
        <taxon>Dalbergieae</taxon>
        <taxon>Pterocarpus clade</taxon>
        <taxon>Stylosanthes</taxon>
    </lineage>
</organism>